<keyword evidence="2" id="KW-1185">Reference proteome</keyword>
<evidence type="ECO:0000313" key="1">
    <source>
        <dbReference type="EMBL" id="KAJ8956041.1"/>
    </source>
</evidence>
<name>A0ABQ9IQX9_9CUCU</name>
<dbReference type="Proteomes" id="UP001162164">
    <property type="component" value="Unassembled WGS sequence"/>
</dbReference>
<comment type="caution">
    <text evidence="1">The sequence shown here is derived from an EMBL/GenBank/DDBJ whole genome shotgun (WGS) entry which is preliminary data.</text>
</comment>
<reference evidence="1" key="1">
    <citation type="journal article" date="2023" name="Insect Mol. Biol.">
        <title>Genome sequencing provides insights into the evolution of gene families encoding plant cell wall-degrading enzymes in longhorned beetles.</title>
        <authorList>
            <person name="Shin N.R."/>
            <person name="Okamura Y."/>
            <person name="Kirsch R."/>
            <person name="Pauchet Y."/>
        </authorList>
    </citation>
    <scope>NUCLEOTIDE SEQUENCE</scope>
    <source>
        <strain evidence="1">MMC_N1</strain>
    </source>
</reference>
<sequence length="176" mass="20424">MLRVTPSTSHPNGVHAHTPLHCRECCDCCWPARGVQTPPGRTSPDVTYPTHIHMKYANTFCLMDESPLSHNQINKCQVKRLKRKSVYPDNYPDQEKIKVNSEIFFDKMQKKWQEFRDNCYLVEVLTAFQASLQSVCENLILMDRVESLKEKRCQCFVKKVTNDLISPRCYALVANK</sequence>
<gene>
    <name evidence="1" type="ORF">NQ317_009737</name>
</gene>
<accession>A0ABQ9IQX9</accession>
<evidence type="ECO:0000313" key="2">
    <source>
        <dbReference type="Proteomes" id="UP001162164"/>
    </source>
</evidence>
<organism evidence="1 2">
    <name type="scientific">Molorchus minor</name>
    <dbReference type="NCBI Taxonomy" id="1323400"/>
    <lineage>
        <taxon>Eukaryota</taxon>
        <taxon>Metazoa</taxon>
        <taxon>Ecdysozoa</taxon>
        <taxon>Arthropoda</taxon>
        <taxon>Hexapoda</taxon>
        <taxon>Insecta</taxon>
        <taxon>Pterygota</taxon>
        <taxon>Neoptera</taxon>
        <taxon>Endopterygota</taxon>
        <taxon>Coleoptera</taxon>
        <taxon>Polyphaga</taxon>
        <taxon>Cucujiformia</taxon>
        <taxon>Chrysomeloidea</taxon>
        <taxon>Cerambycidae</taxon>
        <taxon>Lamiinae</taxon>
        <taxon>Monochamini</taxon>
        <taxon>Molorchus</taxon>
    </lineage>
</organism>
<protein>
    <submittedName>
        <fullName evidence="1">Uncharacterized protein</fullName>
    </submittedName>
</protein>
<proteinExistence type="predicted"/>
<dbReference type="EMBL" id="JAPWTJ010003486">
    <property type="protein sequence ID" value="KAJ8956041.1"/>
    <property type="molecule type" value="Genomic_DNA"/>
</dbReference>